<dbReference type="AlphaFoldDB" id="A0AAX3BEU1"/>
<organism evidence="4 5">
    <name type="scientific">Thermospira aquatica</name>
    <dbReference type="NCBI Taxonomy" id="2828656"/>
    <lineage>
        <taxon>Bacteria</taxon>
        <taxon>Pseudomonadati</taxon>
        <taxon>Spirochaetota</taxon>
        <taxon>Spirochaetia</taxon>
        <taxon>Brevinematales</taxon>
        <taxon>Thermospiraceae</taxon>
        <taxon>Thermospira</taxon>
    </lineage>
</organism>
<evidence type="ECO:0000256" key="3">
    <source>
        <dbReference type="ARBA" id="ARBA00022691"/>
    </source>
</evidence>
<keyword evidence="1 4" id="KW-0489">Methyltransferase</keyword>
<protein>
    <submittedName>
        <fullName evidence="4">Class I SAM-dependent methyltransferase</fullName>
        <ecNumber evidence="4">2.1.1.-</ecNumber>
    </submittedName>
</protein>
<proteinExistence type="predicted"/>
<evidence type="ECO:0000313" key="4">
    <source>
        <dbReference type="EMBL" id="URA10660.1"/>
    </source>
</evidence>
<dbReference type="InterPro" id="IPR002935">
    <property type="entry name" value="SAM_O-MeTrfase"/>
</dbReference>
<dbReference type="PANTHER" id="PTHR43167">
    <property type="entry name" value="PUTATIVE (AFU_ORTHOLOGUE AFUA_6G01830)-RELATED"/>
    <property type="match status" value="1"/>
</dbReference>
<dbReference type="PANTHER" id="PTHR43167:SF1">
    <property type="entry name" value="PUTATIVE (AFU_ORTHOLOGUE AFUA_6G01830)-RELATED"/>
    <property type="match status" value="1"/>
</dbReference>
<dbReference type="GO" id="GO:0008171">
    <property type="term" value="F:O-methyltransferase activity"/>
    <property type="evidence" value="ECO:0007669"/>
    <property type="project" value="InterPro"/>
</dbReference>
<dbReference type="CDD" id="cd02440">
    <property type="entry name" value="AdoMet_MTases"/>
    <property type="match status" value="1"/>
</dbReference>
<dbReference type="PROSITE" id="PS51682">
    <property type="entry name" value="SAM_OMT_I"/>
    <property type="match status" value="1"/>
</dbReference>
<dbReference type="EC" id="2.1.1.-" evidence="4"/>
<gene>
    <name evidence="4" type="ORF">KDW03_02315</name>
</gene>
<evidence type="ECO:0000256" key="2">
    <source>
        <dbReference type="ARBA" id="ARBA00022679"/>
    </source>
</evidence>
<evidence type="ECO:0000256" key="1">
    <source>
        <dbReference type="ARBA" id="ARBA00022603"/>
    </source>
</evidence>
<name>A0AAX3BEU1_9SPIR</name>
<reference evidence="4" key="1">
    <citation type="submission" date="2021-04" db="EMBL/GenBank/DDBJ databases">
        <authorList>
            <person name="Postec A."/>
        </authorList>
    </citation>
    <scope>NUCLEOTIDE SEQUENCE</scope>
    <source>
        <strain evidence="4">F1F22</strain>
    </source>
</reference>
<dbReference type="GO" id="GO:0032259">
    <property type="term" value="P:methylation"/>
    <property type="evidence" value="ECO:0007669"/>
    <property type="project" value="UniProtKB-KW"/>
</dbReference>
<dbReference type="KEGG" id="taqu:KDW03_02315"/>
<dbReference type="Gene3D" id="3.40.50.150">
    <property type="entry name" value="Vaccinia Virus protein VP39"/>
    <property type="match status" value="1"/>
</dbReference>
<reference evidence="4" key="2">
    <citation type="submission" date="2022-06" db="EMBL/GenBank/DDBJ databases">
        <title>Thermospira aquatica gen. nov., sp. nov.</title>
        <authorList>
            <person name="Ben Ali Gam Z."/>
            <person name="Labat M."/>
        </authorList>
    </citation>
    <scope>NUCLEOTIDE SEQUENCE</scope>
    <source>
        <strain evidence="4">F1F22</strain>
    </source>
</reference>
<dbReference type="Proteomes" id="UP001056539">
    <property type="component" value="Chromosome"/>
</dbReference>
<dbReference type="RefSeq" id="WP_271435786.1">
    <property type="nucleotide sequence ID" value="NZ_CP073355.1"/>
</dbReference>
<dbReference type="SUPFAM" id="SSF53335">
    <property type="entry name" value="S-adenosyl-L-methionine-dependent methyltransferases"/>
    <property type="match status" value="1"/>
</dbReference>
<dbReference type="EMBL" id="CP073355">
    <property type="protein sequence ID" value="URA10660.1"/>
    <property type="molecule type" value="Genomic_DNA"/>
</dbReference>
<keyword evidence="5" id="KW-1185">Reference proteome</keyword>
<accession>A0AAX3BEU1</accession>
<keyword evidence="2 4" id="KW-0808">Transferase</keyword>
<dbReference type="Pfam" id="PF01596">
    <property type="entry name" value="Methyltransf_3"/>
    <property type="match status" value="1"/>
</dbReference>
<dbReference type="InterPro" id="IPR029063">
    <property type="entry name" value="SAM-dependent_MTases_sf"/>
</dbReference>
<evidence type="ECO:0000313" key="5">
    <source>
        <dbReference type="Proteomes" id="UP001056539"/>
    </source>
</evidence>
<keyword evidence="3" id="KW-0949">S-adenosyl-L-methionine</keyword>
<sequence length="200" mass="23142">MERQSLLEDVRLGYTEEMQRLYQQALIQKIPAVRPEFGQFLSMVVALVQPHKVLEIGTGSGYSTLWLLRCLPQGGKIVTLERDERRYREALALFYQKPVEVFHADARSFLAESPESFDMVFLDAEKRLYVEFLPLITPRLRKGGGLVVDNLFGHHLHQSRTMPLPAQPVLRAFYELLWESGEYRVFAFSWEDGILVAQKL</sequence>